<feature type="transmembrane region" description="Helical" evidence="4">
    <location>
        <begin position="313"/>
        <end position="332"/>
    </location>
</feature>
<gene>
    <name evidence="5" type="ORF">H9S92_10890</name>
</gene>
<keyword evidence="4" id="KW-0812">Transmembrane</keyword>
<dbReference type="EMBL" id="JACSIT010000100">
    <property type="protein sequence ID" value="MBC6994672.1"/>
    <property type="molecule type" value="Genomic_DNA"/>
</dbReference>
<feature type="transmembrane region" description="Helical" evidence="4">
    <location>
        <begin position="338"/>
        <end position="359"/>
    </location>
</feature>
<protein>
    <submittedName>
        <fullName evidence="5">Glycosyltransferase</fullName>
    </submittedName>
</protein>
<dbReference type="PANTHER" id="PTHR43630">
    <property type="entry name" value="POLY-BETA-1,6-N-ACETYL-D-GLUCOSAMINE SYNTHASE"/>
    <property type="match status" value="1"/>
</dbReference>
<keyword evidence="6" id="KW-1185">Reference proteome</keyword>
<feature type="transmembrane region" description="Helical" evidence="4">
    <location>
        <begin position="371"/>
        <end position="390"/>
    </location>
</feature>
<evidence type="ECO:0000256" key="1">
    <source>
        <dbReference type="ARBA" id="ARBA00006739"/>
    </source>
</evidence>
<dbReference type="Gene3D" id="3.90.550.10">
    <property type="entry name" value="Spore Coat Polysaccharide Biosynthesis Protein SpsA, Chain A"/>
    <property type="match status" value="1"/>
</dbReference>
<dbReference type="PANTHER" id="PTHR43630:SF1">
    <property type="entry name" value="POLY-BETA-1,6-N-ACETYL-D-GLUCOSAMINE SYNTHASE"/>
    <property type="match status" value="1"/>
</dbReference>
<keyword evidence="4" id="KW-0472">Membrane</keyword>
<keyword evidence="3" id="KW-0808">Transferase</keyword>
<name>A0A923PQ39_9BACT</name>
<evidence type="ECO:0000313" key="5">
    <source>
        <dbReference type="EMBL" id="MBC6994672.1"/>
    </source>
</evidence>
<accession>A0A923PQ39</accession>
<comment type="caution">
    <text evidence="5">The sequence shown here is derived from an EMBL/GenBank/DDBJ whole genome shotgun (WGS) entry which is preliminary data.</text>
</comment>
<dbReference type="InterPro" id="IPR029044">
    <property type="entry name" value="Nucleotide-diphossugar_trans"/>
</dbReference>
<comment type="similarity">
    <text evidence="1">Belongs to the glycosyltransferase 2 family.</text>
</comment>
<organism evidence="5 6">
    <name type="scientific">Neolewinella lacunae</name>
    <dbReference type="NCBI Taxonomy" id="1517758"/>
    <lineage>
        <taxon>Bacteria</taxon>
        <taxon>Pseudomonadati</taxon>
        <taxon>Bacteroidota</taxon>
        <taxon>Saprospiria</taxon>
        <taxon>Saprospirales</taxon>
        <taxon>Lewinellaceae</taxon>
        <taxon>Neolewinella</taxon>
    </lineage>
</organism>
<dbReference type="RefSeq" id="WP_187466737.1">
    <property type="nucleotide sequence ID" value="NZ_JAUFQK010000048.1"/>
</dbReference>
<dbReference type="Proteomes" id="UP000650081">
    <property type="component" value="Unassembled WGS sequence"/>
</dbReference>
<dbReference type="AlphaFoldDB" id="A0A923PQ39"/>
<feature type="transmembrane region" description="Helical" evidence="4">
    <location>
        <begin position="6"/>
        <end position="23"/>
    </location>
</feature>
<dbReference type="Pfam" id="PF13641">
    <property type="entry name" value="Glyco_tranf_2_3"/>
    <property type="match status" value="1"/>
</dbReference>
<proteinExistence type="inferred from homology"/>
<dbReference type="SUPFAM" id="SSF53448">
    <property type="entry name" value="Nucleotide-diphospho-sugar transferases"/>
    <property type="match status" value="1"/>
</dbReference>
<keyword evidence="4" id="KW-1133">Transmembrane helix</keyword>
<sequence length="404" mass="44314">MIILLLAVLVLCGLGVLHTYLFYPWQMRIWARTQVLPPGPPKGGERMRSDEGMGWPPVYVLMAAHNEEAVLGEKLATLVAQDYPGPLYFRIGSDCSSDATNGILEAQAAADGRFAATYFTVRQGKPAIINQLAAAVIEADAVFVLTDASVMLRPETVRQLVLPLLSDARLGVVDATMVQTGGRAEGIGLAEEKYISGEVWLKRAEGLRWGAMMGPFGGCWAIRAAAFHPVPANFLVDDFYLCLAAYEAGWRGRSSPDAIVYEAVGQSIAAEFRRKVRISSGNWQNLVRFRTTWWPPGRSGVAYAFFSHKILRWWTPFFLLGGALAWAGLAFLSGNYWALALFVLVISATLGLALTDLLLSRLGIHLAGARAMRYFLAMNAALLVGFLRFINGIQSNVWQPSQRN</sequence>
<evidence type="ECO:0000256" key="4">
    <source>
        <dbReference type="SAM" id="Phobius"/>
    </source>
</evidence>
<keyword evidence="2" id="KW-0328">Glycosyltransferase</keyword>
<evidence type="ECO:0000256" key="2">
    <source>
        <dbReference type="ARBA" id="ARBA00022676"/>
    </source>
</evidence>
<evidence type="ECO:0000256" key="3">
    <source>
        <dbReference type="ARBA" id="ARBA00022679"/>
    </source>
</evidence>
<dbReference type="GO" id="GO:0016757">
    <property type="term" value="F:glycosyltransferase activity"/>
    <property type="evidence" value="ECO:0007669"/>
    <property type="project" value="UniProtKB-KW"/>
</dbReference>
<reference evidence="5" key="1">
    <citation type="submission" date="2020-08" db="EMBL/GenBank/DDBJ databases">
        <title>Lewinella bacteria from marine environments.</title>
        <authorList>
            <person name="Zhong Y."/>
        </authorList>
    </citation>
    <scope>NUCLEOTIDE SEQUENCE</scope>
    <source>
        <strain evidence="5">KCTC 42187</strain>
    </source>
</reference>
<evidence type="ECO:0000313" key="6">
    <source>
        <dbReference type="Proteomes" id="UP000650081"/>
    </source>
</evidence>